<organism evidence="1">
    <name type="scientific">marine sediment metagenome</name>
    <dbReference type="NCBI Taxonomy" id="412755"/>
    <lineage>
        <taxon>unclassified sequences</taxon>
        <taxon>metagenomes</taxon>
        <taxon>ecological metagenomes</taxon>
    </lineage>
</organism>
<reference evidence="1" key="1">
    <citation type="journal article" date="2014" name="Front. Microbiol.">
        <title>High frequency of phylogenetically diverse reductive dehalogenase-homologous genes in deep subseafloor sedimentary metagenomes.</title>
        <authorList>
            <person name="Kawai M."/>
            <person name="Futagami T."/>
            <person name="Toyoda A."/>
            <person name="Takaki Y."/>
            <person name="Nishi S."/>
            <person name="Hori S."/>
            <person name="Arai W."/>
            <person name="Tsubouchi T."/>
            <person name="Morono Y."/>
            <person name="Uchiyama I."/>
            <person name="Ito T."/>
            <person name="Fujiyama A."/>
            <person name="Inagaki F."/>
            <person name="Takami H."/>
        </authorList>
    </citation>
    <scope>NUCLEOTIDE SEQUENCE</scope>
    <source>
        <strain evidence="1">Expedition CK06-06</strain>
    </source>
</reference>
<sequence>MQDVPGMFRVYEYLRLDDLMSTLLRGRDYVLEAFDELPFFVTDPNSPIYDLLEDVTIPVINKTPRELLGFLGTINDSVDRVQRALLGPANDLQKLIGFIMDKLGLDIEADSEVFSVAIEAGVLVMTLKLEEEIDEDLPFEFDLAAFAGLVGGIPGIGGIDDLIALE</sequence>
<gene>
    <name evidence="1" type="ORF">S12H4_42335</name>
</gene>
<accession>X1VA21</accession>
<evidence type="ECO:0000313" key="1">
    <source>
        <dbReference type="EMBL" id="GAJ13572.1"/>
    </source>
</evidence>
<protein>
    <submittedName>
        <fullName evidence="1">Uncharacterized protein</fullName>
    </submittedName>
</protein>
<proteinExistence type="predicted"/>
<dbReference type="AlphaFoldDB" id="X1VA21"/>
<dbReference type="EMBL" id="BARW01025889">
    <property type="protein sequence ID" value="GAJ13572.1"/>
    <property type="molecule type" value="Genomic_DNA"/>
</dbReference>
<feature type="non-terminal residue" evidence="1">
    <location>
        <position position="166"/>
    </location>
</feature>
<name>X1VA21_9ZZZZ</name>
<comment type="caution">
    <text evidence="1">The sequence shown here is derived from an EMBL/GenBank/DDBJ whole genome shotgun (WGS) entry which is preliminary data.</text>
</comment>